<dbReference type="Proteomes" id="UP001058072">
    <property type="component" value="Chromosome"/>
</dbReference>
<feature type="transmembrane region" description="Helical" evidence="7">
    <location>
        <begin position="140"/>
        <end position="161"/>
    </location>
</feature>
<evidence type="ECO:0000256" key="1">
    <source>
        <dbReference type="ARBA" id="ARBA00004651"/>
    </source>
</evidence>
<feature type="transmembrane region" description="Helical" evidence="7">
    <location>
        <begin position="114"/>
        <end position="133"/>
    </location>
</feature>
<dbReference type="PANTHER" id="PTHR40074:SF2">
    <property type="entry name" value="O-ACETYLTRANSFERASE WECH"/>
    <property type="match status" value="1"/>
</dbReference>
<dbReference type="AlphaFoldDB" id="A0A9Q9CR27"/>
<keyword evidence="9" id="KW-0808">Transferase</keyword>
<feature type="transmembrane region" description="Helical" evidence="7">
    <location>
        <begin position="294"/>
        <end position="312"/>
    </location>
</feature>
<keyword evidence="9" id="KW-0012">Acyltransferase</keyword>
<evidence type="ECO:0000256" key="4">
    <source>
        <dbReference type="ARBA" id="ARBA00022692"/>
    </source>
</evidence>
<evidence type="ECO:0000256" key="7">
    <source>
        <dbReference type="SAM" id="Phobius"/>
    </source>
</evidence>
<dbReference type="RefSeq" id="WP_212724098.1">
    <property type="nucleotide sequence ID" value="NZ_CP071250.1"/>
</dbReference>
<feature type="transmembrane region" description="Helical" evidence="7">
    <location>
        <begin position="228"/>
        <end position="246"/>
    </location>
</feature>
<sequence length="330" mass="38617">MEKRNERLDFMKGIAILFVILNHNIPLSILDSYKYFYHIGQAVPIFMMVSGYLVYAKYSSQDLLENYHHFNKVFKRIMLPFAIVTMIQISIQIVLGIFNLKTLIVAGGIGPGSYYPWVFLQCTIFLPIIVFVINKFSKTYISALIIIGISIGLNILCSVLHLPEAIYRLLAIRYIFYLYLGCLWRKEGIRFNGKTVFLVILSVIFIELEKYKQVNFSPLFFNSWQGYNWLGAFYTLAVICFIDKVYQLIKSNQIKTFISRLGKSSYEIFLTQMFIFSFLSPNLLSFIPSQFIRYMIYILLTTLMSVLPVYIWKYIPKYKNKVKIENGTMH</sequence>
<feature type="transmembrane region" description="Helical" evidence="7">
    <location>
        <begin position="12"/>
        <end position="29"/>
    </location>
</feature>
<keyword evidence="6 7" id="KW-0472">Membrane</keyword>
<dbReference type="GO" id="GO:0005886">
    <property type="term" value="C:plasma membrane"/>
    <property type="evidence" value="ECO:0007669"/>
    <property type="project" value="UniProtKB-SubCell"/>
</dbReference>
<evidence type="ECO:0000259" key="8">
    <source>
        <dbReference type="Pfam" id="PF01757"/>
    </source>
</evidence>
<keyword evidence="5 7" id="KW-1133">Transmembrane helix</keyword>
<dbReference type="Pfam" id="PF01757">
    <property type="entry name" value="Acyl_transf_3"/>
    <property type="match status" value="1"/>
</dbReference>
<evidence type="ECO:0000256" key="3">
    <source>
        <dbReference type="ARBA" id="ARBA00022475"/>
    </source>
</evidence>
<organism evidence="9 10">
    <name type="scientific">Turicibacter bilis</name>
    <dbReference type="NCBI Taxonomy" id="2735723"/>
    <lineage>
        <taxon>Bacteria</taxon>
        <taxon>Bacillati</taxon>
        <taxon>Bacillota</taxon>
        <taxon>Erysipelotrichia</taxon>
        <taxon>Erysipelotrichales</taxon>
        <taxon>Turicibacteraceae</taxon>
        <taxon>Turicibacter</taxon>
    </lineage>
</organism>
<evidence type="ECO:0000256" key="6">
    <source>
        <dbReference type="ARBA" id="ARBA00023136"/>
    </source>
</evidence>
<comment type="similarity">
    <text evidence="2">Belongs to the acyltransferase 3 family.</text>
</comment>
<evidence type="ECO:0000256" key="2">
    <source>
        <dbReference type="ARBA" id="ARBA00007400"/>
    </source>
</evidence>
<feature type="transmembrane region" description="Helical" evidence="7">
    <location>
        <begin position="266"/>
        <end position="288"/>
    </location>
</feature>
<keyword evidence="3" id="KW-1003">Cell membrane</keyword>
<protein>
    <submittedName>
        <fullName evidence="9">Acyltransferase</fullName>
    </submittedName>
</protein>
<evidence type="ECO:0000313" key="9">
    <source>
        <dbReference type="EMBL" id="UUF08362.1"/>
    </source>
</evidence>
<reference evidence="9" key="1">
    <citation type="submission" date="2021-03" db="EMBL/GenBank/DDBJ databases">
        <title>Comparative Genomics and Metabolomics in the genus Turicibacter.</title>
        <authorList>
            <person name="Maki J."/>
            <person name="Looft T."/>
        </authorList>
    </citation>
    <scope>NUCLEOTIDE SEQUENCE</scope>
    <source>
        <strain evidence="9">ISU324</strain>
    </source>
</reference>
<feature type="transmembrane region" description="Helical" evidence="7">
    <location>
        <begin position="77"/>
        <end position="98"/>
    </location>
</feature>
<evidence type="ECO:0000313" key="10">
    <source>
        <dbReference type="Proteomes" id="UP001058072"/>
    </source>
</evidence>
<evidence type="ECO:0000256" key="5">
    <source>
        <dbReference type="ARBA" id="ARBA00022989"/>
    </source>
</evidence>
<proteinExistence type="inferred from homology"/>
<dbReference type="EMBL" id="CP071250">
    <property type="protein sequence ID" value="UUF08362.1"/>
    <property type="molecule type" value="Genomic_DNA"/>
</dbReference>
<gene>
    <name evidence="9" type="ORF">J0J70_12445</name>
</gene>
<comment type="subcellular location">
    <subcellularLocation>
        <location evidence="1">Cell membrane</location>
        <topology evidence="1">Multi-pass membrane protein</topology>
    </subcellularLocation>
</comment>
<dbReference type="GO" id="GO:0009246">
    <property type="term" value="P:enterobacterial common antigen biosynthetic process"/>
    <property type="evidence" value="ECO:0007669"/>
    <property type="project" value="TreeGrafter"/>
</dbReference>
<feature type="transmembrane region" description="Helical" evidence="7">
    <location>
        <begin position="35"/>
        <end position="56"/>
    </location>
</feature>
<feature type="transmembrane region" description="Helical" evidence="7">
    <location>
        <begin position="191"/>
        <end position="208"/>
    </location>
</feature>
<accession>A0A9Q9CR27</accession>
<name>A0A9Q9CR27_9FIRM</name>
<feature type="domain" description="Acyltransferase 3" evidence="8">
    <location>
        <begin position="6"/>
        <end position="307"/>
    </location>
</feature>
<keyword evidence="4 7" id="KW-0812">Transmembrane</keyword>
<dbReference type="PANTHER" id="PTHR40074">
    <property type="entry name" value="O-ACETYLTRANSFERASE WECH"/>
    <property type="match status" value="1"/>
</dbReference>
<dbReference type="InterPro" id="IPR002656">
    <property type="entry name" value="Acyl_transf_3_dom"/>
</dbReference>
<feature type="transmembrane region" description="Helical" evidence="7">
    <location>
        <begin position="167"/>
        <end position="184"/>
    </location>
</feature>
<dbReference type="GO" id="GO:0016413">
    <property type="term" value="F:O-acetyltransferase activity"/>
    <property type="evidence" value="ECO:0007669"/>
    <property type="project" value="TreeGrafter"/>
</dbReference>